<dbReference type="Proteomes" id="UP001596002">
    <property type="component" value="Unassembled WGS sequence"/>
</dbReference>
<dbReference type="InterPro" id="IPR048443">
    <property type="entry name" value="RqcP2_N"/>
</dbReference>
<dbReference type="InterPro" id="IPR040591">
    <property type="entry name" value="RqcP2_RBD"/>
</dbReference>
<accession>A0ABV9Q7J4</accession>
<dbReference type="InterPro" id="IPR057896">
    <property type="entry name" value="MTRES1_C"/>
</dbReference>
<keyword evidence="4" id="KW-1185">Reference proteome</keyword>
<name>A0ABV9Q7J4_9BACL</name>
<dbReference type="PROSITE" id="PS50889">
    <property type="entry name" value="S4"/>
    <property type="match status" value="1"/>
</dbReference>
<dbReference type="Gene3D" id="3.10.290.10">
    <property type="entry name" value="RNA-binding S4 domain"/>
    <property type="match status" value="1"/>
</dbReference>
<evidence type="ECO:0000313" key="3">
    <source>
        <dbReference type="EMBL" id="MFC4770194.1"/>
    </source>
</evidence>
<evidence type="ECO:0000259" key="2">
    <source>
        <dbReference type="SMART" id="SM00363"/>
    </source>
</evidence>
<keyword evidence="1" id="KW-0694">RNA-binding</keyword>
<organism evidence="3 4">
    <name type="scientific">Effusibacillus consociatus</name>
    <dbReference type="NCBI Taxonomy" id="1117041"/>
    <lineage>
        <taxon>Bacteria</taxon>
        <taxon>Bacillati</taxon>
        <taxon>Bacillota</taxon>
        <taxon>Bacilli</taxon>
        <taxon>Bacillales</taxon>
        <taxon>Alicyclobacillaceae</taxon>
        <taxon>Effusibacillus</taxon>
    </lineage>
</organism>
<evidence type="ECO:0000313" key="4">
    <source>
        <dbReference type="Proteomes" id="UP001596002"/>
    </source>
</evidence>
<comment type="caution">
    <text evidence="3">The sequence shown here is derived from an EMBL/GenBank/DDBJ whole genome shotgun (WGS) entry which is preliminary data.</text>
</comment>
<dbReference type="SUPFAM" id="SSF55174">
    <property type="entry name" value="Alpha-L RNA-binding motif"/>
    <property type="match status" value="1"/>
</dbReference>
<feature type="domain" description="RNA-binding S4" evidence="2">
    <location>
        <begin position="183"/>
        <end position="240"/>
    </location>
</feature>
<dbReference type="Gene3D" id="3.30.1370.160">
    <property type="match status" value="1"/>
</dbReference>
<gene>
    <name evidence="3" type="ORF">ACFO8Q_23235</name>
</gene>
<dbReference type="PANTHER" id="PTHR13633:SF3">
    <property type="entry name" value="MITOCHONDRIAL TRANSCRIPTION RESCUE FACTOR 1"/>
    <property type="match status" value="1"/>
</dbReference>
<dbReference type="CDD" id="cd00165">
    <property type="entry name" value="S4"/>
    <property type="match status" value="1"/>
</dbReference>
<sequence>MTDNVFMHYRPEEKPFIQRTLELANRAASRHSPSLTAFLDPRQVRIAVNIARTVGDVAVFTDGGWEEAERRRVLLAPDYWRPEPEEMELCWLRIEIPGDYVTLKHGDYLGALTGLGLKREKIGDLSVHEDGCDLVAAKEIEDFLTLHLNQVGRASVLVRPIKKEEYRPLKIHFTEREFTVMSLRVDAVAAEGFQLARNKITDPIRSGKLQLNWQTVTDPSTQVEEGDVISLRGLGRLRILEIGGQTKKGRTVIRIGKYL</sequence>
<evidence type="ECO:0000256" key="1">
    <source>
        <dbReference type="PROSITE-ProRule" id="PRU00182"/>
    </source>
</evidence>
<protein>
    <submittedName>
        <fullName evidence="3">RNA-binding protein</fullName>
    </submittedName>
</protein>
<dbReference type="InterPro" id="IPR036986">
    <property type="entry name" value="S4_RNA-bd_sf"/>
</dbReference>
<dbReference type="EMBL" id="JBHSHC010000157">
    <property type="protein sequence ID" value="MFC4770194.1"/>
    <property type="molecule type" value="Genomic_DNA"/>
</dbReference>
<reference evidence="4" key="1">
    <citation type="journal article" date="2019" name="Int. J. Syst. Evol. Microbiol.">
        <title>The Global Catalogue of Microorganisms (GCM) 10K type strain sequencing project: providing services to taxonomists for standard genome sequencing and annotation.</title>
        <authorList>
            <consortium name="The Broad Institute Genomics Platform"/>
            <consortium name="The Broad Institute Genome Sequencing Center for Infectious Disease"/>
            <person name="Wu L."/>
            <person name="Ma J."/>
        </authorList>
    </citation>
    <scope>NUCLEOTIDE SEQUENCE [LARGE SCALE GENOMIC DNA]</scope>
    <source>
        <strain evidence="4">WYCCWR 12678</strain>
    </source>
</reference>
<dbReference type="Gene3D" id="3.30.70.330">
    <property type="match status" value="1"/>
</dbReference>
<dbReference type="RefSeq" id="WP_380029567.1">
    <property type="nucleotide sequence ID" value="NZ_JBHSHC010000157.1"/>
</dbReference>
<dbReference type="Pfam" id="PF21278">
    <property type="entry name" value="YlmH_1st"/>
    <property type="match status" value="1"/>
</dbReference>
<dbReference type="Pfam" id="PF17774">
    <property type="entry name" value="YlmH_RBD"/>
    <property type="match status" value="1"/>
</dbReference>
<dbReference type="InterPro" id="IPR002942">
    <property type="entry name" value="S4_RNA-bd"/>
</dbReference>
<dbReference type="Pfam" id="PF25818">
    <property type="entry name" value="MTRES1_C"/>
    <property type="match status" value="1"/>
</dbReference>
<dbReference type="SMART" id="SM00363">
    <property type="entry name" value="S4"/>
    <property type="match status" value="1"/>
</dbReference>
<dbReference type="InterPro" id="IPR012677">
    <property type="entry name" value="Nucleotide-bd_a/b_plait_sf"/>
</dbReference>
<proteinExistence type="predicted"/>
<dbReference type="PANTHER" id="PTHR13633">
    <property type="entry name" value="MITOCHONDRIAL TRANSCRIPTION RESCUE FACTOR 1"/>
    <property type="match status" value="1"/>
</dbReference>